<feature type="compositionally biased region" description="Low complexity" evidence="7">
    <location>
        <begin position="36"/>
        <end position="45"/>
    </location>
</feature>
<dbReference type="PROSITE" id="PS50026">
    <property type="entry name" value="EGF_3"/>
    <property type="match status" value="1"/>
</dbReference>
<keyword evidence="6" id="KW-0245">EGF-like domain</keyword>
<dbReference type="GO" id="GO:0005669">
    <property type="term" value="C:transcription factor TFIID complex"/>
    <property type="evidence" value="ECO:0007669"/>
    <property type="project" value="InterPro"/>
</dbReference>
<dbReference type="PANTHER" id="PTHR13218:SF8">
    <property type="entry name" value="TRANSCRIPTION INITIATION FACTOR TFIID SUBUNIT 11"/>
    <property type="match status" value="1"/>
</dbReference>
<evidence type="ECO:0000256" key="5">
    <source>
        <dbReference type="ARBA" id="ARBA00023242"/>
    </source>
</evidence>
<dbReference type="SUPFAM" id="SSF47113">
    <property type="entry name" value="Histone-fold"/>
    <property type="match status" value="1"/>
</dbReference>
<comment type="subcellular location">
    <subcellularLocation>
        <location evidence="1">Nucleus</location>
    </subcellularLocation>
</comment>
<accession>A0A9J6C638</accession>
<evidence type="ECO:0000259" key="8">
    <source>
        <dbReference type="PROSITE" id="PS50026"/>
    </source>
</evidence>
<evidence type="ECO:0000313" key="10">
    <source>
        <dbReference type="Proteomes" id="UP001107558"/>
    </source>
</evidence>
<dbReference type="SMART" id="SM00181">
    <property type="entry name" value="EGF"/>
    <property type="match status" value="1"/>
</dbReference>
<keyword evidence="3" id="KW-0805">Transcription regulation</keyword>
<reference evidence="9" key="1">
    <citation type="submission" date="2021-03" db="EMBL/GenBank/DDBJ databases">
        <title>Chromosome level genome of the anhydrobiotic midge Polypedilum vanderplanki.</title>
        <authorList>
            <person name="Yoshida Y."/>
            <person name="Kikawada T."/>
            <person name="Gusev O."/>
        </authorList>
    </citation>
    <scope>NUCLEOTIDE SEQUENCE</scope>
    <source>
        <strain evidence="9">NIAS01</strain>
        <tissue evidence="9">Whole body or cell culture</tissue>
    </source>
</reference>
<dbReference type="SUPFAM" id="SSF57196">
    <property type="entry name" value="EGF/Laminin"/>
    <property type="match status" value="1"/>
</dbReference>
<dbReference type="GO" id="GO:0016251">
    <property type="term" value="F:RNA polymerase II general transcription initiation factor activity"/>
    <property type="evidence" value="ECO:0007669"/>
    <property type="project" value="TreeGrafter"/>
</dbReference>
<keyword evidence="10" id="KW-1185">Reference proteome</keyword>
<dbReference type="OrthoDB" id="10046852at2759"/>
<evidence type="ECO:0000256" key="4">
    <source>
        <dbReference type="ARBA" id="ARBA00023163"/>
    </source>
</evidence>
<evidence type="ECO:0000313" key="9">
    <source>
        <dbReference type="EMBL" id="KAG5677381.1"/>
    </source>
</evidence>
<keyword evidence="4" id="KW-0804">Transcription</keyword>
<feature type="region of interest" description="Disordered" evidence="7">
    <location>
        <begin position="1"/>
        <end position="58"/>
    </location>
</feature>
<protein>
    <recommendedName>
        <fullName evidence="8">EGF-like domain-containing protein</fullName>
    </recommendedName>
</protein>
<sequence length="283" mass="32097">MDSIDKLDLFQSLKDESSDEKYKMPNIKSEDESDNNENNNDNQHNSETEYEDLSSAIPSTSTNIFDKAFKKKLDKQNRKEVEEEEREKMLALVSNFTEAQLDRYEMYRRAAFPKAPVKRLMQTITGCSVSQNVVIAMSGIAKVFVGEVVEEALDVAESWNDTGPLQPKHLREAVRRLKIYVVNGCDVLTETHHGCKIENSQCVCAYGCKSEFRYTTKKECTDSLKGRSSDICSRIPCLNGGTCIQVSLNPGYKCKCEGTRYYGNRCQRPCPKDGNIPYECVEI</sequence>
<dbReference type="Proteomes" id="UP001107558">
    <property type="component" value="Chromosome 2"/>
</dbReference>
<dbReference type="GO" id="GO:0046982">
    <property type="term" value="F:protein heterodimerization activity"/>
    <property type="evidence" value="ECO:0007669"/>
    <property type="project" value="InterPro"/>
</dbReference>
<dbReference type="CDD" id="cd08048">
    <property type="entry name" value="HFD_TAF11"/>
    <property type="match status" value="1"/>
</dbReference>
<evidence type="ECO:0000256" key="1">
    <source>
        <dbReference type="ARBA" id="ARBA00004123"/>
    </source>
</evidence>
<dbReference type="AlphaFoldDB" id="A0A9J6C638"/>
<keyword evidence="5" id="KW-0539">Nucleus</keyword>
<comment type="similarity">
    <text evidence="2">Belongs to the TAF11 family.</text>
</comment>
<feature type="compositionally biased region" description="Basic and acidic residues" evidence="7">
    <location>
        <begin position="1"/>
        <end position="23"/>
    </location>
</feature>
<evidence type="ECO:0000256" key="2">
    <source>
        <dbReference type="ARBA" id="ARBA00009788"/>
    </source>
</evidence>
<dbReference type="EMBL" id="JADBJN010000002">
    <property type="protein sequence ID" value="KAG5677381.1"/>
    <property type="molecule type" value="Genomic_DNA"/>
</dbReference>
<dbReference type="GO" id="GO:0051123">
    <property type="term" value="P:RNA polymerase II preinitiation complex assembly"/>
    <property type="evidence" value="ECO:0007669"/>
    <property type="project" value="InterPro"/>
</dbReference>
<dbReference type="FunFam" id="1.10.20.10:FF:000025">
    <property type="entry name" value="Transcription initiation factor TFIID subunit 11"/>
    <property type="match status" value="1"/>
</dbReference>
<dbReference type="Pfam" id="PF00008">
    <property type="entry name" value="EGF"/>
    <property type="match status" value="1"/>
</dbReference>
<evidence type="ECO:0000256" key="3">
    <source>
        <dbReference type="ARBA" id="ARBA00023015"/>
    </source>
</evidence>
<dbReference type="Pfam" id="PF04719">
    <property type="entry name" value="TAFII28"/>
    <property type="match status" value="1"/>
</dbReference>
<dbReference type="Gene3D" id="1.10.20.10">
    <property type="entry name" value="Histone, subunit A"/>
    <property type="match status" value="1"/>
</dbReference>
<organism evidence="9 10">
    <name type="scientific">Polypedilum vanderplanki</name>
    <name type="common">Sleeping chironomid midge</name>
    <dbReference type="NCBI Taxonomy" id="319348"/>
    <lineage>
        <taxon>Eukaryota</taxon>
        <taxon>Metazoa</taxon>
        <taxon>Ecdysozoa</taxon>
        <taxon>Arthropoda</taxon>
        <taxon>Hexapoda</taxon>
        <taxon>Insecta</taxon>
        <taxon>Pterygota</taxon>
        <taxon>Neoptera</taxon>
        <taxon>Endopterygota</taxon>
        <taxon>Diptera</taxon>
        <taxon>Nematocera</taxon>
        <taxon>Chironomoidea</taxon>
        <taxon>Chironomidae</taxon>
        <taxon>Chironominae</taxon>
        <taxon>Polypedilum</taxon>
        <taxon>Polypedilum</taxon>
    </lineage>
</organism>
<dbReference type="PANTHER" id="PTHR13218">
    <property type="entry name" value="TRANSCRIPTION INITIATION FACTOR TFIID SUBUNIT 11-RELATED"/>
    <property type="match status" value="1"/>
</dbReference>
<feature type="domain" description="EGF-like" evidence="8">
    <location>
        <begin position="228"/>
        <end position="267"/>
    </location>
</feature>
<dbReference type="InterPro" id="IPR045127">
    <property type="entry name" value="TAF11-like"/>
</dbReference>
<evidence type="ECO:0000256" key="7">
    <source>
        <dbReference type="SAM" id="MobiDB-lite"/>
    </source>
</evidence>
<comment type="caution">
    <text evidence="9">The sequence shown here is derived from an EMBL/GenBank/DDBJ whole genome shotgun (WGS) entry which is preliminary data.</text>
</comment>
<dbReference type="Gene3D" id="2.10.25.10">
    <property type="entry name" value="Laminin"/>
    <property type="match status" value="1"/>
</dbReference>
<proteinExistence type="inferred from homology"/>
<name>A0A9J6C638_POLVA</name>
<dbReference type="InterPro" id="IPR006809">
    <property type="entry name" value="TAFII28_dom"/>
</dbReference>
<gene>
    <name evidence="9" type="ORF">PVAND_007145</name>
</gene>
<dbReference type="InterPro" id="IPR000742">
    <property type="entry name" value="EGF"/>
</dbReference>
<keyword evidence="6" id="KW-1015">Disulfide bond</keyword>
<dbReference type="InterPro" id="IPR009072">
    <property type="entry name" value="Histone-fold"/>
</dbReference>
<comment type="caution">
    <text evidence="6">Lacks conserved residue(s) required for the propagation of feature annotation.</text>
</comment>
<feature type="disulfide bond" evidence="6">
    <location>
        <begin position="237"/>
        <end position="254"/>
    </location>
</feature>
<evidence type="ECO:0000256" key="6">
    <source>
        <dbReference type="PROSITE-ProRule" id="PRU00076"/>
    </source>
</evidence>